<evidence type="ECO:0000313" key="5">
    <source>
        <dbReference type="Proteomes" id="UP001320898"/>
    </source>
</evidence>
<evidence type="ECO:0000256" key="2">
    <source>
        <dbReference type="SAM" id="SignalP"/>
    </source>
</evidence>
<keyword evidence="1 2" id="KW-0732">Signal</keyword>
<keyword evidence="4" id="KW-0646">Protease inhibitor</keyword>
<feature type="chain" id="PRO_5043610794" evidence="2">
    <location>
        <begin position="19"/>
        <end position="210"/>
    </location>
</feature>
<dbReference type="Pfam" id="PF02974">
    <property type="entry name" value="Inh"/>
    <property type="match status" value="1"/>
</dbReference>
<feature type="domain" description="Alkaline proteinase inhibitor/ Outer membrane lipoprotein Omp19" evidence="3">
    <location>
        <begin position="122"/>
        <end position="210"/>
    </location>
</feature>
<reference evidence="4 5" key="1">
    <citation type="submission" date="2022-04" db="EMBL/GenBank/DDBJ databases">
        <authorList>
            <person name="Ye Y.-Q."/>
            <person name="Du Z.-J."/>
        </authorList>
    </citation>
    <scope>NUCLEOTIDE SEQUENCE [LARGE SCALE GENOMIC DNA]</scope>
    <source>
        <strain evidence="4 5">A6E488</strain>
    </source>
</reference>
<feature type="signal peptide" evidence="2">
    <location>
        <begin position="1"/>
        <end position="18"/>
    </location>
</feature>
<dbReference type="AlphaFoldDB" id="A0AAW5R2F8"/>
<accession>A0AAW5R2F8</accession>
<dbReference type="RefSeq" id="WP_261617152.1">
    <property type="nucleotide sequence ID" value="NZ_JALIDZ010000008.1"/>
</dbReference>
<evidence type="ECO:0000256" key="1">
    <source>
        <dbReference type="ARBA" id="ARBA00022729"/>
    </source>
</evidence>
<sequence>MNRGLQFILIGGVASLLAACQSSSNHVRPTGMTAYGTPTSVVGKPGGNPNATVYSKSKSKSWTSADGRTKVTKTKGRSASVSVDPNAMIASAALLAGGAMASGYGGSGANGSVSAAGAPGYVGAWQMTDGDNYRNCSIDLKPDESFGAYRAWTQGCYTTELFRIGKWQVRGREVVLLDMAGKPQANLRQTGPGRLDGRILANGQPISMWR</sequence>
<gene>
    <name evidence="4" type="ORF">MUB46_17025</name>
</gene>
<proteinExistence type="predicted"/>
<comment type="caution">
    <text evidence="4">The sequence shown here is derived from an EMBL/GenBank/DDBJ whole genome shotgun (WGS) entry which is preliminary data.</text>
</comment>
<dbReference type="GO" id="GO:0004866">
    <property type="term" value="F:endopeptidase inhibitor activity"/>
    <property type="evidence" value="ECO:0007669"/>
    <property type="project" value="InterPro"/>
</dbReference>
<dbReference type="PROSITE" id="PS51257">
    <property type="entry name" value="PROKAR_LIPOPROTEIN"/>
    <property type="match status" value="1"/>
</dbReference>
<dbReference type="SUPFAM" id="SSF50882">
    <property type="entry name" value="beta-Barrel protease inhibitors"/>
    <property type="match status" value="1"/>
</dbReference>
<protein>
    <submittedName>
        <fullName evidence="4">Protease inhibitor Inh/omp19 family protein</fullName>
    </submittedName>
</protein>
<evidence type="ECO:0000259" key="3">
    <source>
        <dbReference type="Pfam" id="PF02974"/>
    </source>
</evidence>
<dbReference type="EMBL" id="JALIDZ010000008">
    <property type="protein sequence ID" value="MCT8973567.1"/>
    <property type="molecule type" value="Genomic_DNA"/>
</dbReference>
<name>A0AAW5R2F8_9HYPH</name>
<dbReference type="InterPro" id="IPR021140">
    <property type="entry name" value="Inh/Omp19"/>
</dbReference>
<keyword evidence="5" id="KW-1185">Reference proteome</keyword>
<organism evidence="4 5">
    <name type="scientific">Microbaculum marinisediminis</name>
    <dbReference type="NCBI Taxonomy" id="2931392"/>
    <lineage>
        <taxon>Bacteria</taxon>
        <taxon>Pseudomonadati</taxon>
        <taxon>Pseudomonadota</taxon>
        <taxon>Alphaproteobacteria</taxon>
        <taxon>Hyphomicrobiales</taxon>
        <taxon>Tepidamorphaceae</taxon>
        <taxon>Microbaculum</taxon>
    </lineage>
</organism>
<dbReference type="Proteomes" id="UP001320898">
    <property type="component" value="Unassembled WGS sequence"/>
</dbReference>
<dbReference type="InterPro" id="IPR016085">
    <property type="entry name" value="Protease_inh_B-barrel_dom"/>
</dbReference>
<dbReference type="Gene3D" id="2.40.128.10">
    <property type="match status" value="1"/>
</dbReference>
<evidence type="ECO:0000313" key="4">
    <source>
        <dbReference type="EMBL" id="MCT8973567.1"/>
    </source>
</evidence>